<accession>A0ABS0DB94</accession>
<gene>
    <name evidence="1" type="ORF">IU449_14490</name>
</gene>
<organism evidence="1 2">
    <name type="scientific">Nocardia higoensis</name>
    <dbReference type="NCBI Taxonomy" id="228599"/>
    <lineage>
        <taxon>Bacteria</taxon>
        <taxon>Bacillati</taxon>
        <taxon>Actinomycetota</taxon>
        <taxon>Actinomycetes</taxon>
        <taxon>Mycobacteriales</taxon>
        <taxon>Nocardiaceae</taxon>
        <taxon>Nocardia</taxon>
    </lineage>
</organism>
<evidence type="ECO:0000313" key="2">
    <source>
        <dbReference type="Proteomes" id="UP000707731"/>
    </source>
</evidence>
<keyword evidence="2" id="KW-1185">Reference proteome</keyword>
<reference evidence="1 2" key="1">
    <citation type="submission" date="2020-10" db="EMBL/GenBank/DDBJ databases">
        <title>Identification of Nocardia species via Next-generation sequencing and recognition of intraspecies genetic diversity.</title>
        <authorList>
            <person name="Li P."/>
            <person name="Li P."/>
            <person name="Lu B."/>
        </authorList>
    </citation>
    <scope>NUCLEOTIDE SEQUENCE [LARGE SCALE GENOMIC DNA]</scope>
    <source>
        <strain evidence="1 2">BJ06-0143</strain>
    </source>
</reference>
<evidence type="ECO:0000313" key="1">
    <source>
        <dbReference type="EMBL" id="MBF6355741.1"/>
    </source>
</evidence>
<proteinExistence type="predicted"/>
<sequence>MDGQAFAGSGLDHEFAVDEGDTLRERVRAKLVRQLREDGPPDTEQDDPRRIAVEADLDALDSVPDGDPLIEELAERYLVF</sequence>
<protein>
    <submittedName>
        <fullName evidence="1">Uncharacterized protein</fullName>
    </submittedName>
</protein>
<dbReference type="Proteomes" id="UP000707731">
    <property type="component" value="Unassembled WGS sequence"/>
</dbReference>
<comment type="caution">
    <text evidence="1">The sequence shown here is derived from an EMBL/GenBank/DDBJ whole genome shotgun (WGS) entry which is preliminary data.</text>
</comment>
<name>A0ABS0DB94_9NOCA</name>
<dbReference type="EMBL" id="JADLQN010000002">
    <property type="protein sequence ID" value="MBF6355741.1"/>
    <property type="molecule type" value="Genomic_DNA"/>
</dbReference>